<reference evidence="1" key="1">
    <citation type="submission" date="2017-02" db="EMBL/GenBank/DDBJ databases">
        <title>Draft Genome Sequence of the Salt Water Bacterium Oceanospirillum linum ATCC 11336.</title>
        <authorList>
            <person name="Trachtenberg A.M."/>
            <person name="Carney J.G."/>
            <person name="Linnane J.D."/>
            <person name="Rheaume B.A."/>
            <person name="Pitts N.L."/>
            <person name="Mykles D.L."/>
            <person name="Maclea K.S."/>
        </authorList>
    </citation>
    <scope>NUCLEOTIDE SEQUENCE [LARGE SCALE GENOMIC DNA]</scope>
    <source>
        <strain evidence="1">ATCC 11336</strain>
    </source>
</reference>
<name>A0A1T1HEN9_OCELI</name>
<evidence type="ECO:0000313" key="1">
    <source>
        <dbReference type="EMBL" id="OOV88328.1"/>
    </source>
</evidence>
<dbReference type="RefSeq" id="WP_077242760.1">
    <property type="nucleotide sequence ID" value="NZ_FXTS01000001.1"/>
</dbReference>
<comment type="caution">
    <text evidence="1">The sequence shown here is derived from an EMBL/GenBank/DDBJ whole genome shotgun (WGS) entry which is preliminary data.</text>
</comment>
<organism evidence="1 2">
    <name type="scientific">Oceanospirillum linum</name>
    <dbReference type="NCBI Taxonomy" id="966"/>
    <lineage>
        <taxon>Bacteria</taxon>
        <taxon>Pseudomonadati</taxon>
        <taxon>Pseudomonadota</taxon>
        <taxon>Gammaproteobacteria</taxon>
        <taxon>Oceanospirillales</taxon>
        <taxon>Oceanospirillaceae</taxon>
        <taxon>Oceanospirillum</taxon>
    </lineage>
</organism>
<evidence type="ECO:0000313" key="2">
    <source>
        <dbReference type="Proteomes" id="UP000190064"/>
    </source>
</evidence>
<dbReference type="AlphaFoldDB" id="A0A1T1HEN9"/>
<keyword evidence="2" id="KW-1185">Reference proteome</keyword>
<dbReference type="STRING" id="966.BTA35_0202080"/>
<dbReference type="EMBL" id="MTSD02000001">
    <property type="protein sequence ID" value="OOV88328.1"/>
    <property type="molecule type" value="Genomic_DNA"/>
</dbReference>
<dbReference type="Proteomes" id="UP000190064">
    <property type="component" value="Unassembled WGS sequence"/>
</dbReference>
<accession>A0A1T1HEN9</accession>
<sequence>MGFWSSMGNAISSAVSAVGSVCSSIGSGLSSVASTLEPLIRKGLSYIGPVGNVISTVAQRLEVFKSGEDVMEMGDRHIQAKDKGIDYTPNDQTYNEYLEEIRNFELDPEKSPKTVLEKIVTTASGIVLGLKGIEEKMDMADGESGHILRLVVLSPDVFNAEKVVDMLAQDTDFEKIADYFDNKLSAVENRELRGEVFTLIKESDPSLDGEGVYEKLSELKDKEPVA</sequence>
<protein>
    <submittedName>
        <fullName evidence="1">Uncharacterized protein</fullName>
    </submittedName>
</protein>
<proteinExistence type="predicted"/>
<gene>
    <name evidence="1" type="ORF">BTA35_0202080</name>
</gene>